<feature type="transmembrane region" description="Helical" evidence="9">
    <location>
        <begin position="83"/>
        <end position="104"/>
    </location>
</feature>
<feature type="transmembrane region" description="Helical" evidence="9">
    <location>
        <begin position="116"/>
        <end position="135"/>
    </location>
</feature>
<keyword evidence="7 8" id="KW-0807">Transducer</keyword>
<dbReference type="PANTHER" id="PTHR24243">
    <property type="entry name" value="G-PROTEIN COUPLED RECEPTOR"/>
    <property type="match status" value="1"/>
</dbReference>
<keyword evidence="4 8" id="KW-0297">G-protein coupled receptor</keyword>
<keyword evidence="3 9" id="KW-1133">Transmembrane helix</keyword>
<evidence type="ECO:0000313" key="11">
    <source>
        <dbReference type="EMBL" id="CAG2189884.1"/>
    </source>
</evidence>
<evidence type="ECO:0000256" key="4">
    <source>
        <dbReference type="ARBA" id="ARBA00023040"/>
    </source>
</evidence>
<evidence type="ECO:0000256" key="3">
    <source>
        <dbReference type="ARBA" id="ARBA00022989"/>
    </source>
</evidence>
<dbReference type="EMBL" id="CAJPWZ010000306">
    <property type="protein sequence ID" value="CAG2189884.1"/>
    <property type="molecule type" value="Genomic_DNA"/>
</dbReference>
<dbReference type="Gene3D" id="1.20.1070.10">
    <property type="entry name" value="Rhodopsin 7-helix transmembrane proteins"/>
    <property type="match status" value="1"/>
</dbReference>
<sequence length="203" mass="22984">MTTNTIIFTTTKSVLSSLGDIFRETTMQKSTTDNIVPIVTSDGTTAPQQNSTDVIRTSNLDEENVNHLLKIENTFEAEALTPITVYLILLMITGVVGNTIVLYIYKFRFKRSTPRIFILSLAAFDLITCLLGMPYHILDMLYPYLFVWDTVCKVLSFALTFTILASIFILDLIAIDRYRKICRPFKNQLSGIGSKIMSWGLFL</sequence>
<evidence type="ECO:0000256" key="2">
    <source>
        <dbReference type="ARBA" id="ARBA00022692"/>
    </source>
</evidence>
<dbReference type="GO" id="GO:0004930">
    <property type="term" value="F:G protein-coupled receptor activity"/>
    <property type="evidence" value="ECO:0007669"/>
    <property type="project" value="UniProtKB-KW"/>
</dbReference>
<dbReference type="PROSITE" id="PS50262">
    <property type="entry name" value="G_PROTEIN_RECEP_F1_2"/>
    <property type="match status" value="1"/>
</dbReference>
<dbReference type="Pfam" id="PF00001">
    <property type="entry name" value="7tm_1"/>
    <property type="match status" value="1"/>
</dbReference>
<evidence type="ECO:0000256" key="6">
    <source>
        <dbReference type="ARBA" id="ARBA00023170"/>
    </source>
</evidence>
<evidence type="ECO:0000256" key="7">
    <source>
        <dbReference type="ARBA" id="ARBA00023224"/>
    </source>
</evidence>
<feature type="domain" description="G-protein coupled receptors family 1 profile" evidence="10">
    <location>
        <begin position="97"/>
        <end position="203"/>
    </location>
</feature>
<evidence type="ECO:0000259" key="10">
    <source>
        <dbReference type="PROSITE" id="PS50262"/>
    </source>
</evidence>
<dbReference type="GO" id="GO:0016020">
    <property type="term" value="C:membrane"/>
    <property type="evidence" value="ECO:0007669"/>
    <property type="project" value="UniProtKB-SubCell"/>
</dbReference>
<keyword evidence="12" id="KW-1185">Reference proteome</keyword>
<dbReference type="InterPro" id="IPR017452">
    <property type="entry name" value="GPCR_Rhodpsn_7TM"/>
</dbReference>
<keyword evidence="2 8" id="KW-0812">Transmembrane</keyword>
<evidence type="ECO:0000256" key="5">
    <source>
        <dbReference type="ARBA" id="ARBA00023136"/>
    </source>
</evidence>
<evidence type="ECO:0000256" key="8">
    <source>
        <dbReference type="RuleBase" id="RU000688"/>
    </source>
</evidence>
<keyword evidence="6 8" id="KW-0675">Receptor</keyword>
<proteinExistence type="inferred from homology"/>
<gene>
    <name evidence="11" type="ORF">MEDL_5212</name>
</gene>
<reference evidence="11" key="1">
    <citation type="submission" date="2021-03" db="EMBL/GenBank/DDBJ databases">
        <authorList>
            <person name="Bekaert M."/>
        </authorList>
    </citation>
    <scope>NUCLEOTIDE SEQUENCE</scope>
</reference>
<protein>
    <recommendedName>
        <fullName evidence="10">G-protein coupled receptors family 1 profile domain-containing protein</fullName>
    </recommendedName>
</protein>
<evidence type="ECO:0000256" key="9">
    <source>
        <dbReference type="SAM" id="Phobius"/>
    </source>
</evidence>
<feature type="transmembrane region" description="Helical" evidence="9">
    <location>
        <begin position="155"/>
        <end position="175"/>
    </location>
</feature>
<dbReference type="OrthoDB" id="6153266at2759"/>
<keyword evidence="5 9" id="KW-0472">Membrane</keyword>
<comment type="similarity">
    <text evidence="8">Belongs to the G-protein coupled receptor 1 family.</text>
</comment>
<dbReference type="AlphaFoldDB" id="A0A8S3Q0N5"/>
<name>A0A8S3Q0N5_MYTED</name>
<dbReference type="SUPFAM" id="SSF81321">
    <property type="entry name" value="Family A G protein-coupled receptor-like"/>
    <property type="match status" value="1"/>
</dbReference>
<comment type="subcellular location">
    <subcellularLocation>
        <location evidence="1">Membrane</location>
        <topology evidence="1">Multi-pass membrane protein</topology>
    </subcellularLocation>
</comment>
<dbReference type="CDD" id="cd00637">
    <property type="entry name" value="7tm_classA_rhodopsin-like"/>
    <property type="match status" value="1"/>
</dbReference>
<dbReference type="Proteomes" id="UP000683360">
    <property type="component" value="Unassembled WGS sequence"/>
</dbReference>
<dbReference type="PROSITE" id="PS00237">
    <property type="entry name" value="G_PROTEIN_RECEP_F1_1"/>
    <property type="match status" value="1"/>
</dbReference>
<evidence type="ECO:0000313" key="12">
    <source>
        <dbReference type="Proteomes" id="UP000683360"/>
    </source>
</evidence>
<comment type="caution">
    <text evidence="11">The sequence shown here is derived from an EMBL/GenBank/DDBJ whole genome shotgun (WGS) entry which is preliminary data.</text>
</comment>
<dbReference type="InterPro" id="IPR000276">
    <property type="entry name" value="GPCR_Rhodpsn"/>
</dbReference>
<dbReference type="PANTHER" id="PTHR24243:SF208">
    <property type="entry name" value="PYROKININ-1 RECEPTOR"/>
    <property type="match status" value="1"/>
</dbReference>
<evidence type="ECO:0000256" key="1">
    <source>
        <dbReference type="ARBA" id="ARBA00004141"/>
    </source>
</evidence>
<organism evidence="11 12">
    <name type="scientific">Mytilus edulis</name>
    <name type="common">Blue mussel</name>
    <dbReference type="NCBI Taxonomy" id="6550"/>
    <lineage>
        <taxon>Eukaryota</taxon>
        <taxon>Metazoa</taxon>
        <taxon>Spiralia</taxon>
        <taxon>Lophotrochozoa</taxon>
        <taxon>Mollusca</taxon>
        <taxon>Bivalvia</taxon>
        <taxon>Autobranchia</taxon>
        <taxon>Pteriomorphia</taxon>
        <taxon>Mytilida</taxon>
        <taxon>Mytiloidea</taxon>
        <taxon>Mytilidae</taxon>
        <taxon>Mytilinae</taxon>
        <taxon>Mytilus</taxon>
    </lineage>
</organism>
<dbReference type="PRINTS" id="PR00237">
    <property type="entry name" value="GPCRRHODOPSN"/>
</dbReference>
<accession>A0A8S3Q0N5</accession>